<evidence type="ECO:0000256" key="5">
    <source>
        <dbReference type="ARBA" id="ARBA00004676"/>
    </source>
</evidence>
<dbReference type="GO" id="GO:0032263">
    <property type="term" value="P:GMP salvage"/>
    <property type="evidence" value="ECO:0007669"/>
    <property type="project" value="TreeGrafter"/>
</dbReference>
<dbReference type="GO" id="GO:0005829">
    <property type="term" value="C:cytosol"/>
    <property type="evidence" value="ECO:0007669"/>
    <property type="project" value="TreeGrafter"/>
</dbReference>
<evidence type="ECO:0000256" key="2">
    <source>
        <dbReference type="ARBA" id="ARBA00002049"/>
    </source>
</evidence>
<comment type="catalytic activity">
    <reaction evidence="14">
        <text>GMP + diphosphate = guanine + 5-phospho-alpha-D-ribose 1-diphosphate</text>
        <dbReference type="Rhea" id="RHEA:25424"/>
        <dbReference type="ChEBI" id="CHEBI:16235"/>
        <dbReference type="ChEBI" id="CHEBI:33019"/>
        <dbReference type="ChEBI" id="CHEBI:58017"/>
        <dbReference type="ChEBI" id="CHEBI:58115"/>
        <dbReference type="EC" id="2.4.2.8"/>
    </reaction>
    <physiologicalReaction direction="right-to-left" evidence="14">
        <dbReference type="Rhea" id="RHEA:25426"/>
    </physiologicalReaction>
</comment>
<keyword evidence="19" id="KW-1185">Reference proteome</keyword>
<dbReference type="GO" id="GO:0000287">
    <property type="term" value="F:magnesium ion binding"/>
    <property type="evidence" value="ECO:0007669"/>
    <property type="project" value="TreeGrafter"/>
</dbReference>
<comment type="caution">
    <text evidence="18">The sequence shown here is derived from an EMBL/GenBank/DDBJ whole genome shotgun (WGS) entry which is preliminary data.</text>
</comment>
<dbReference type="InterPro" id="IPR050408">
    <property type="entry name" value="HGPRT"/>
</dbReference>
<comment type="similarity">
    <text evidence="6 16">Belongs to the purine/pyrimidine phosphoribosyltransferase family.</text>
</comment>
<evidence type="ECO:0000256" key="4">
    <source>
        <dbReference type="ARBA" id="ARBA00004669"/>
    </source>
</evidence>
<dbReference type="GO" id="GO:0000166">
    <property type="term" value="F:nucleotide binding"/>
    <property type="evidence" value="ECO:0007669"/>
    <property type="project" value="UniProtKB-KW"/>
</dbReference>
<keyword evidence="10 16" id="KW-0479">Metal-binding</keyword>
<dbReference type="InterPro" id="IPR000836">
    <property type="entry name" value="PRTase_dom"/>
</dbReference>
<reference evidence="19" key="1">
    <citation type="submission" date="2016-01" db="EMBL/GenBank/DDBJ databases">
        <authorList>
            <person name="Mitreva M."/>
            <person name="Pepin K.H."/>
            <person name="Mihindukulasuriya K.A."/>
            <person name="Fulton R."/>
            <person name="Fronick C."/>
            <person name="O'Laughlin M."/>
            <person name="Miner T."/>
            <person name="Herter B."/>
            <person name="Rosa B.A."/>
            <person name="Cordes M."/>
            <person name="Tomlinson C."/>
            <person name="Wollam A."/>
            <person name="Palsikar V.B."/>
            <person name="Mardis E.R."/>
            <person name="Wilson R.K."/>
        </authorList>
    </citation>
    <scope>NUCLEOTIDE SEQUENCE [LARGE SCALE GENOMIC DNA]</scope>
    <source>
        <strain evidence="19">KA00274</strain>
    </source>
</reference>
<dbReference type="InterPro" id="IPR005904">
    <property type="entry name" value="Hxn_phspho_trans"/>
</dbReference>
<evidence type="ECO:0000256" key="15">
    <source>
        <dbReference type="ARBA" id="ARBA00049402"/>
    </source>
</evidence>
<keyword evidence="13 16" id="KW-0460">Magnesium</keyword>
<comment type="subcellular location">
    <subcellularLocation>
        <location evidence="3 16">Cytoplasm</location>
    </subcellularLocation>
</comment>
<keyword evidence="12 16" id="KW-0547">Nucleotide-binding</keyword>
<evidence type="ECO:0000256" key="14">
    <source>
        <dbReference type="ARBA" id="ARBA00048811"/>
    </source>
</evidence>
<comment type="function">
    <text evidence="2">Purine salvage pathway enzyme that catalyzes the transfer of the ribosyl-5-phosphate group from 5-phospho-alpha-D-ribose 1-diphosphate (PRPP) to the N9 position of the 6-oxopurines hypoxanthine and guanine to form the corresponding ribonucleotides IMP (inosine 5'-monophosphate) and GMP (guanosine 5'-monophosphate), with the release of PPi.</text>
</comment>
<evidence type="ECO:0000256" key="3">
    <source>
        <dbReference type="ARBA" id="ARBA00004496"/>
    </source>
</evidence>
<accession>A0A133YGZ2</accession>
<dbReference type="PANTHER" id="PTHR43340">
    <property type="entry name" value="HYPOXANTHINE-GUANINE PHOSPHORIBOSYLTRANSFERASE"/>
    <property type="match status" value="1"/>
</dbReference>
<comment type="cofactor">
    <cofactor evidence="1 16">
        <name>Mg(2+)</name>
        <dbReference type="ChEBI" id="CHEBI:18420"/>
    </cofactor>
</comment>
<dbReference type="Proteomes" id="UP000070080">
    <property type="component" value="Unassembled WGS sequence"/>
</dbReference>
<dbReference type="GO" id="GO:0052657">
    <property type="term" value="F:guanine phosphoribosyltransferase activity"/>
    <property type="evidence" value="ECO:0007669"/>
    <property type="project" value="UniProtKB-ARBA"/>
</dbReference>
<evidence type="ECO:0000256" key="1">
    <source>
        <dbReference type="ARBA" id="ARBA00001946"/>
    </source>
</evidence>
<evidence type="ECO:0000313" key="19">
    <source>
        <dbReference type="Proteomes" id="UP000070080"/>
    </source>
</evidence>
<dbReference type="EC" id="2.4.2.8" evidence="16"/>
<dbReference type="SUPFAM" id="SSF53271">
    <property type="entry name" value="PRTase-like"/>
    <property type="match status" value="1"/>
</dbReference>
<proteinExistence type="inferred from homology"/>
<dbReference type="EMBL" id="LSCV01000002">
    <property type="protein sequence ID" value="KXB42437.1"/>
    <property type="molecule type" value="Genomic_DNA"/>
</dbReference>
<evidence type="ECO:0000256" key="11">
    <source>
        <dbReference type="ARBA" id="ARBA00022726"/>
    </source>
</evidence>
<evidence type="ECO:0000256" key="7">
    <source>
        <dbReference type="ARBA" id="ARBA00022490"/>
    </source>
</evidence>
<feature type="domain" description="Phosphoribosyltransferase" evidence="17">
    <location>
        <begin position="28"/>
        <end position="173"/>
    </location>
</feature>
<dbReference type="CDD" id="cd06223">
    <property type="entry name" value="PRTases_typeI"/>
    <property type="match status" value="1"/>
</dbReference>
<evidence type="ECO:0000256" key="6">
    <source>
        <dbReference type="ARBA" id="ARBA00008391"/>
    </source>
</evidence>
<evidence type="ECO:0000256" key="8">
    <source>
        <dbReference type="ARBA" id="ARBA00022676"/>
    </source>
</evidence>
<keyword evidence="11 16" id="KW-0660">Purine salvage</keyword>
<evidence type="ECO:0000256" key="10">
    <source>
        <dbReference type="ARBA" id="ARBA00022723"/>
    </source>
</evidence>
<comment type="catalytic activity">
    <reaction evidence="15">
        <text>IMP + diphosphate = hypoxanthine + 5-phospho-alpha-D-ribose 1-diphosphate</text>
        <dbReference type="Rhea" id="RHEA:17973"/>
        <dbReference type="ChEBI" id="CHEBI:17368"/>
        <dbReference type="ChEBI" id="CHEBI:33019"/>
        <dbReference type="ChEBI" id="CHEBI:58017"/>
        <dbReference type="ChEBI" id="CHEBI:58053"/>
        <dbReference type="EC" id="2.4.2.8"/>
    </reaction>
    <physiologicalReaction direction="right-to-left" evidence="15">
        <dbReference type="Rhea" id="RHEA:17975"/>
    </physiologicalReaction>
</comment>
<comment type="pathway">
    <text evidence="4 16">Purine metabolism; IMP biosynthesis via salvage pathway; IMP from hypoxanthine: step 1/1.</text>
</comment>
<comment type="pathway">
    <text evidence="5">Purine metabolism; GMP biosynthesis via salvage pathway; GMP from guanine: step 1/1.</text>
</comment>
<keyword evidence="7 16" id="KW-0963">Cytoplasm</keyword>
<sequence length="192" mass="21569">MDQKQLNGKFTPIGGMYPAKLMYSEEDIKAMVVRLGQRVSQDYAGEKLLLISILKGSFVFLSDLVRTIDLPVIVEFIRCSSYGNGTVSSGDVKIVQDVNCDIKGRHVLLVEDIVDTGFTLKKIYQLLKEREPASLEICTAFDKPSRRKVVLEPKYVGIEVPDEFIVGYGTDYQDYYRNLSGVYAARPVQANN</sequence>
<dbReference type="Gene3D" id="3.40.50.2020">
    <property type="match status" value="1"/>
</dbReference>
<dbReference type="GO" id="GO:0032264">
    <property type="term" value="P:IMP salvage"/>
    <property type="evidence" value="ECO:0007669"/>
    <property type="project" value="UniProtKB-UniPathway"/>
</dbReference>
<dbReference type="GO" id="GO:0006166">
    <property type="term" value="P:purine ribonucleoside salvage"/>
    <property type="evidence" value="ECO:0007669"/>
    <property type="project" value="UniProtKB-KW"/>
</dbReference>
<keyword evidence="9 16" id="KW-0808">Transferase</keyword>
<dbReference type="PANTHER" id="PTHR43340:SF1">
    <property type="entry name" value="HYPOXANTHINE PHOSPHORIBOSYLTRANSFERASE"/>
    <property type="match status" value="1"/>
</dbReference>
<dbReference type="AlphaFoldDB" id="A0A133YGZ2"/>
<evidence type="ECO:0000313" key="18">
    <source>
        <dbReference type="EMBL" id="KXB42437.1"/>
    </source>
</evidence>
<dbReference type="PATRIC" id="fig|1497955.3.peg.108"/>
<dbReference type="GO" id="GO:0004422">
    <property type="term" value="F:hypoxanthine phosphoribosyltransferase activity"/>
    <property type="evidence" value="ECO:0007669"/>
    <property type="project" value="InterPro"/>
</dbReference>
<dbReference type="FunFam" id="3.40.50.2020:FF:000006">
    <property type="entry name" value="Hypoxanthine phosphoribosyltransferase"/>
    <property type="match status" value="1"/>
</dbReference>
<name>A0A133YGZ2_9FIRM</name>
<dbReference type="NCBIfam" id="TIGR01203">
    <property type="entry name" value="HGPRTase"/>
    <property type="match status" value="1"/>
</dbReference>
<evidence type="ECO:0000256" key="16">
    <source>
        <dbReference type="RuleBase" id="RU364099"/>
    </source>
</evidence>
<evidence type="ECO:0000259" key="17">
    <source>
        <dbReference type="Pfam" id="PF00156"/>
    </source>
</evidence>
<dbReference type="Pfam" id="PF00156">
    <property type="entry name" value="Pribosyltran"/>
    <property type="match status" value="1"/>
</dbReference>
<dbReference type="UniPathway" id="UPA00591">
    <property type="reaction ID" value="UER00648"/>
</dbReference>
<evidence type="ECO:0000256" key="13">
    <source>
        <dbReference type="ARBA" id="ARBA00022842"/>
    </source>
</evidence>
<dbReference type="GO" id="GO:0046100">
    <property type="term" value="P:hypoxanthine metabolic process"/>
    <property type="evidence" value="ECO:0007669"/>
    <property type="project" value="TreeGrafter"/>
</dbReference>
<keyword evidence="8 16" id="KW-0328">Glycosyltransferase</keyword>
<gene>
    <name evidence="18" type="ORF">HMPREF1872_00108</name>
</gene>
<evidence type="ECO:0000256" key="9">
    <source>
        <dbReference type="ARBA" id="ARBA00022679"/>
    </source>
</evidence>
<organism evidence="18 19">
    <name type="scientific">Amygdalobacter nucleatus</name>
    <dbReference type="NCBI Taxonomy" id="3029274"/>
    <lineage>
        <taxon>Bacteria</taxon>
        <taxon>Bacillati</taxon>
        <taxon>Bacillota</taxon>
        <taxon>Clostridia</taxon>
        <taxon>Eubacteriales</taxon>
        <taxon>Oscillospiraceae</taxon>
        <taxon>Amygdalobacter</taxon>
    </lineage>
</organism>
<dbReference type="STRING" id="1497955.HMPREF1872_00108"/>
<protein>
    <recommendedName>
        <fullName evidence="16">Hypoxanthine phosphoribosyltransferase</fullName>
        <ecNumber evidence="16">2.4.2.8</ecNumber>
    </recommendedName>
</protein>
<dbReference type="RefSeq" id="WP_315574007.1">
    <property type="nucleotide sequence ID" value="NZ_CP118869.1"/>
</dbReference>
<evidence type="ECO:0000256" key="12">
    <source>
        <dbReference type="ARBA" id="ARBA00022741"/>
    </source>
</evidence>
<dbReference type="GO" id="GO:0006178">
    <property type="term" value="P:guanine salvage"/>
    <property type="evidence" value="ECO:0007669"/>
    <property type="project" value="TreeGrafter"/>
</dbReference>
<dbReference type="InterPro" id="IPR029057">
    <property type="entry name" value="PRTase-like"/>
</dbReference>